<accession>F4KLS5</accession>
<keyword evidence="1" id="KW-0732">Signal</keyword>
<evidence type="ECO:0000256" key="1">
    <source>
        <dbReference type="SAM" id="SignalP"/>
    </source>
</evidence>
<organism evidence="2 3">
    <name type="scientific">Porphyromonas asaccharolytica (strain ATCC 25260 / DSM 20707 / BCRC 10618 / CCUG 7834 / JCM 6326 / LMG 13178 / VPI 4198 / B440)</name>
    <name type="common">Bacteroides asaccharolyticus</name>
    <dbReference type="NCBI Taxonomy" id="879243"/>
    <lineage>
        <taxon>Bacteria</taxon>
        <taxon>Pseudomonadati</taxon>
        <taxon>Bacteroidota</taxon>
        <taxon>Bacteroidia</taxon>
        <taxon>Bacteroidales</taxon>
        <taxon>Porphyromonadaceae</taxon>
        <taxon>Porphyromonas</taxon>
    </lineage>
</organism>
<dbReference type="KEGG" id="pah:Poras_1220"/>
<gene>
    <name evidence="2" type="ordered locus">Poras_1220</name>
</gene>
<dbReference type="STRING" id="879243.Poras_1220"/>
<evidence type="ECO:0000313" key="2">
    <source>
        <dbReference type="EMBL" id="AEE13160.1"/>
    </source>
</evidence>
<protein>
    <submittedName>
        <fullName evidence="2">Uncharacterized protein</fullName>
    </submittedName>
</protein>
<dbReference type="eggNOG" id="ENOG5030JN3">
    <property type="taxonomic scope" value="Bacteria"/>
</dbReference>
<dbReference type="EMBL" id="CP002689">
    <property type="protein sequence ID" value="AEE13160.1"/>
    <property type="molecule type" value="Genomic_DNA"/>
</dbReference>
<sequence>MKKIITLLLACIAGILSLHAQSITHPFEIIVKEGATEVSFELGGKASVAIDWGDGTSETIEVDADATQTINHTYATPLAKNSVVSFEAEGIERFKNSFKESGSIIGVGKVDAPDLLSFYYMSYKGGTLAHSTDGVVDLSLCPKLQYISIQDAPRLKIGYHPQLKHIMIQSNWKKDSPAYATLANTDLDLSRYPDLEYVWVTDQKEIKEINLTGLTKINFFRWQNGGIQNGIGLREITLNNEGLKRLNISGHQLPLSSLPPKNPNVEYGEYNFTYAPAGYSIPEENIVGTRIDLSQMATEYDFSGQPHHPTIIWKDANSGEVIADDHYTSEEGIFKFKKSLFADKDSITLQATFEPAFFSLEELTGSATIPLKSNEVVLHKSDIQNEEINIVLKTELPIGAQIALNLGDSKGVVLNGVKEAYQQGDYEEGRYLYTITSQSISISGDITELDCNGQQLTAAHLKNLPNLN</sequence>
<feature type="signal peptide" evidence="1">
    <location>
        <begin position="1"/>
        <end position="20"/>
    </location>
</feature>
<name>F4KLS5_PORAD</name>
<evidence type="ECO:0000313" key="3">
    <source>
        <dbReference type="Proteomes" id="UP000006545"/>
    </source>
</evidence>
<feature type="chain" id="PRO_5003310096" evidence="1">
    <location>
        <begin position="21"/>
        <end position="468"/>
    </location>
</feature>
<keyword evidence="3" id="KW-1185">Reference proteome</keyword>
<dbReference type="HOGENOM" id="CLU_610924_0_0_10"/>
<dbReference type="OrthoDB" id="1050622at2"/>
<dbReference type="AlphaFoldDB" id="F4KLS5"/>
<proteinExistence type="predicted"/>
<reference evidence="3" key="1">
    <citation type="submission" date="2011-04" db="EMBL/GenBank/DDBJ databases">
        <title>The complete genome of Porphyromonas asaccharolytica DSM 20707.</title>
        <authorList>
            <person name="Lucas S."/>
            <person name="Han J."/>
            <person name="Lapidus A."/>
            <person name="Bruce D."/>
            <person name="Goodwin L."/>
            <person name="Pitluck S."/>
            <person name="Peters L."/>
            <person name="Kyrpides N."/>
            <person name="Mavromatis K."/>
            <person name="Ivanova N."/>
            <person name="Ovchinnikova G."/>
            <person name="Pagani I."/>
            <person name="Lu M."/>
            <person name="Detter J.C."/>
            <person name="Tapia R."/>
            <person name="Han C."/>
            <person name="Land M."/>
            <person name="Hauser L."/>
            <person name="Markowitz V."/>
            <person name="Cheng J.-F."/>
            <person name="Hugenholtz P."/>
            <person name="Woyke T."/>
            <person name="Wu D."/>
            <person name="Gronow S."/>
            <person name="Wellnitz S."/>
            <person name="Brambilla E."/>
            <person name="Klenk H.-P."/>
            <person name="Eisen J.A."/>
        </authorList>
    </citation>
    <scope>NUCLEOTIDE SEQUENCE [LARGE SCALE GENOMIC DNA]</scope>
    <source>
        <strain evidence="3">ATCC 25260 / DSM 20707 / VPI 4198</strain>
    </source>
</reference>
<dbReference type="RefSeq" id="WP_013760583.1">
    <property type="nucleotide sequence ID" value="NC_015501.1"/>
</dbReference>
<dbReference type="Proteomes" id="UP000006545">
    <property type="component" value="Chromosome"/>
</dbReference>